<name>A0ABQ6BFL6_9BRAD</name>
<organism evidence="1 2">
    <name type="scientific">Bradyrhizobium iriomotense</name>
    <dbReference type="NCBI Taxonomy" id="441950"/>
    <lineage>
        <taxon>Bacteria</taxon>
        <taxon>Pseudomonadati</taxon>
        <taxon>Pseudomonadota</taxon>
        <taxon>Alphaproteobacteria</taxon>
        <taxon>Hyphomicrobiales</taxon>
        <taxon>Nitrobacteraceae</taxon>
        <taxon>Bradyrhizobium</taxon>
    </lineage>
</organism>
<dbReference type="Proteomes" id="UP001156905">
    <property type="component" value="Unassembled WGS sequence"/>
</dbReference>
<comment type="caution">
    <text evidence="1">The sequence shown here is derived from an EMBL/GenBank/DDBJ whole genome shotgun (WGS) entry which is preliminary data.</text>
</comment>
<evidence type="ECO:0000313" key="2">
    <source>
        <dbReference type="Proteomes" id="UP001156905"/>
    </source>
</evidence>
<gene>
    <name evidence="1" type="ORF">GCM10007857_89600</name>
</gene>
<dbReference type="EMBL" id="BSOW01000075">
    <property type="protein sequence ID" value="GLR92239.1"/>
    <property type="molecule type" value="Genomic_DNA"/>
</dbReference>
<accession>A0ABQ6BFL6</accession>
<proteinExistence type="predicted"/>
<sequence length="57" mass="6450">MQIHTTDKPFSITKKQVYEAYKAVKSNAGSAGVDGQTIEQFDSDLRNNLYKLWNLVS</sequence>
<evidence type="ECO:0008006" key="3">
    <source>
        <dbReference type="Google" id="ProtNLM"/>
    </source>
</evidence>
<keyword evidence="2" id="KW-1185">Reference proteome</keyword>
<reference evidence="2" key="1">
    <citation type="journal article" date="2019" name="Int. J. Syst. Evol. Microbiol.">
        <title>The Global Catalogue of Microorganisms (GCM) 10K type strain sequencing project: providing services to taxonomists for standard genome sequencing and annotation.</title>
        <authorList>
            <consortium name="The Broad Institute Genomics Platform"/>
            <consortium name="The Broad Institute Genome Sequencing Center for Infectious Disease"/>
            <person name="Wu L."/>
            <person name="Ma J."/>
        </authorList>
    </citation>
    <scope>NUCLEOTIDE SEQUENCE [LARGE SCALE GENOMIC DNA]</scope>
    <source>
        <strain evidence="2">NBRC 102520</strain>
    </source>
</reference>
<protein>
    <recommendedName>
        <fullName evidence="3">Group II intron reverse transcriptase/maturase</fullName>
    </recommendedName>
</protein>
<evidence type="ECO:0000313" key="1">
    <source>
        <dbReference type="EMBL" id="GLR92239.1"/>
    </source>
</evidence>